<protein>
    <submittedName>
        <fullName evidence="1">Uncharacterized protein</fullName>
    </submittedName>
</protein>
<organism evidence="1 2">
    <name type="scientific">Linnemannia hyalina</name>
    <dbReference type="NCBI Taxonomy" id="64524"/>
    <lineage>
        <taxon>Eukaryota</taxon>
        <taxon>Fungi</taxon>
        <taxon>Fungi incertae sedis</taxon>
        <taxon>Mucoromycota</taxon>
        <taxon>Mortierellomycotina</taxon>
        <taxon>Mortierellomycetes</taxon>
        <taxon>Mortierellales</taxon>
        <taxon>Mortierellaceae</taxon>
        <taxon>Linnemannia</taxon>
    </lineage>
</organism>
<dbReference type="OrthoDB" id="2354570at2759"/>
<keyword evidence="2" id="KW-1185">Reference proteome</keyword>
<dbReference type="Proteomes" id="UP000707451">
    <property type="component" value="Unassembled WGS sequence"/>
</dbReference>
<dbReference type="AlphaFoldDB" id="A0A9P7XQF2"/>
<name>A0A9P7XQF2_9FUNG</name>
<gene>
    <name evidence="1" type="ORF">KI688_003051</name>
</gene>
<evidence type="ECO:0000313" key="2">
    <source>
        <dbReference type="Proteomes" id="UP000707451"/>
    </source>
</evidence>
<evidence type="ECO:0000313" key="1">
    <source>
        <dbReference type="EMBL" id="KAG9064792.1"/>
    </source>
</evidence>
<dbReference type="EMBL" id="JAHRHY010000013">
    <property type="protein sequence ID" value="KAG9064792.1"/>
    <property type="molecule type" value="Genomic_DNA"/>
</dbReference>
<reference evidence="1" key="1">
    <citation type="submission" date="2021-06" db="EMBL/GenBank/DDBJ databases">
        <title>Genome Sequence of Mortierella hyaline Strain SCG-10, a Cold-Adapted, Nitrate-Reducing Fungus Isolated from Soil in Minnesota, USA.</title>
        <authorList>
            <person name="Aldossari N."/>
        </authorList>
    </citation>
    <scope>NUCLEOTIDE SEQUENCE</scope>
    <source>
        <strain evidence="1">SCG-10</strain>
    </source>
</reference>
<sequence>MSAIAARYYDVEHHAERYIVAMRTLDAEIQELEELYTASVATGKEDKDLAKQLQERRARVQYYELGIERMLLAKRGLTATFAVPTATIAWPGESS</sequence>
<comment type="caution">
    <text evidence="1">The sequence shown here is derived from an EMBL/GenBank/DDBJ whole genome shotgun (WGS) entry which is preliminary data.</text>
</comment>
<proteinExistence type="predicted"/>
<accession>A0A9P7XQF2</accession>